<evidence type="ECO:0000256" key="6">
    <source>
        <dbReference type="HAMAP-Rule" id="MF_00900"/>
    </source>
</evidence>
<dbReference type="PROSITE" id="PS51705">
    <property type="entry name" value="G_HFLX"/>
    <property type="match status" value="1"/>
</dbReference>
<dbReference type="NCBIfam" id="TIGR03156">
    <property type="entry name" value="GTP_HflX"/>
    <property type="match status" value="1"/>
</dbReference>
<dbReference type="InterPro" id="IPR016496">
    <property type="entry name" value="GTPase_HflX"/>
</dbReference>
<feature type="binding site" evidence="8">
    <location>
        <position position="216"/>
    </location>
    <ligand>
        <name>Mg(2+)</name>
        <dbReference type="ChEBI" id="CHEBI:18420"/>
    </ligand>
</feature>
<feature type="binding site" evidence="8">
    <location>
        <position position="236"/>
    </location>
    <ligand>
        <name>Mg(2+)</name>
        <dbReference type="ChEBI" id="CHEBI:18420"/>
    </ligand>
</feature>
<gene>
    <name evidence="6" type="primary">hflX</name>
    <name evidence="10" type="ordered locus">Isop_0036</name>
</gene>
<keyword evidence="3 6" id="KW-0547">Nucleotide-binding</keyword>
<name>E8R4P2_ISOPI</name>
<evidence type="ECO:0000256" key="5">
    <source>
        <dbReference type="ARBA" id="ARBA00023134"/>
    </source>
</evidence>
<keyword evidence="4 8" id="KW-0460">Magnesium</keyword>
<evidence type="ECO:0000256" key="3">
    <source>
        <dbReference type="ARBA" id="ARBA00022741"/>
    </source>
</evidence>
<dbReference type="HAMAP" id="MF_00900">
    <property type="entry name" value="GTPase_HflX"/>
    <property type="match status" value="1"/>
</dbReference>
<evidence type="ECO:0000259" key="9">
    <source>
        <dbReference type="PROSITE" id="PS51705"/>
    </source>
</evidence>
<dbReference type="KEGG" id="ipa:Isop_0036"/>
<proteinExistence type="inferred from homology"/>
<evidence type="ECO:0000256" key="1">
    <source>
        <dbReference type="ARBA" id="ARBA00022490"/>
    </source>
</evidence>
<dbReference type="PRINTS" id="PR00326">
    <property type="entry name" value="GTP1OBG"/>
</dbReference>
<dbReference type="OrthoDB" id="9812272at2"/>
<dbReference type="InterPro" id="IPR030394">
    <property type="entry name" value="G_HFLX_dom"/>
</dbReference>
<dbReference type="AlphaFoldDB" id="E8R4P2"/>
<comment type="subunit">
    <text evidence="6">Monomer. Associates with the 50S ribosomal subunit.</text>
</comment>
<dbReference type="Gene3D" id="3.40.50.300">
    <property type="entry name" value="P-loop containing nucleotide triphosphate hydrolases"/>
    <property type="match status" value="1"/>
</dbReference>
<dbReference type="Gene3D" id="6.10.250.2860">
    <property type="match status" value="1"/>
</dbReference>
<feature type="binding site" evidence="7">
    <location>
        <begin position="322"/>
        <end position="325"/>
    </location>
    <ligand>
        <name>GTP</name>
        <dbReference type="ChEBI" id="CHEBI:37565"/>
    </ligand>
</feature>
<dbReference type="InterPro" id="IPR027417">
    <property type="entry name" value="P-loop_NTPase"/>
</dbReference>
<dbReference type="eggNOG" id="COG2262">
    <property type="taxonomic scope" value="Bacteria"/>
</dbReference>
<dbReference type="RefSeq" id="WP_013562922.1">
    <property type="nucleotide sequence ID" value="NC_014962.1"/>
</dbReference>
<feature type="binding site" evidence="7">
    <location>
        <begin position="234"/>
        <end position="238"/>
    </location>
    <ligand>
        <name>GTP</name>
        <dbReference type="ChEBI" id="CHEBI:37565"/>
    </ligand>
</feature>
<dbReference type="PANTHER" id="PTHR10229:SF0">
    <property type="entry name" value="GTP-BINDING PROTEIN 6-RELATED"/>
    <property type="match status" value="1"/>
</dbReference>
<dbReference type="FunCoup" id="E8R4P2">
    <property type="interactions" value="449"/>
</dbReference>
<organism evidence="10 11">
    <name type="scientific">Isosphaera pallida (strain ATCC 43644 / DSM 9630 / IS1B)</name>
    <dbReference type="NCBI Taxonomy" id="575540"/>
    <lineage>
        <taxon>Bacteria</taxon>
        <taxon>Pseudomonadati</taxon>
        <taxon>Planctomycetota</taxon>
        <taxon>Planctomycetia</taxon>
        <taxon>Isosphaerales</taxon>
        <taxon>Isosphaeraceae</taxon>
        <taxon>Isosphaera</taxon>
    </lineage>
</organism>
<comment type="similarity">
    <text evidence="6">Belongs to the TRAFAC class OBG-HflX-like GTPase superfamily. HflX GTPase family.</text>
</comment>
<dbReference type="Pfam" id="PF16360">
    <property type="entry name" value="GTP-bdg_M"/>
    <property type="match status" value="1"/>
</dbReference>
<dbReference type="Pfam" id="PF01926">
    <property type="entry name" value="MMR_HSR1"/>
    <property type="match status" value="1"/>
</dbReference>
<dbReference type="SUPFAM" id="SSF52540">
    <property type="entry name" value="P-loop containing nucleoside triphosphate hydrolases"/>
    <property type="match status" value="1"/>
</dbReference>
<dbReference type="GO" id="GO:0005525">
    <property type="term" value="F:GTP binding"/>
    <property type="evidence" value="ECO:0007669"/>
    <property type="project" value="UniProtKB-UniRule"/>
</dbReference>
<comment type="subcellular location">
    <subcellularLocation>
        <location evidence="6">Cytoplasm</location>
    </subcellularLocation>
    <text evidence="6">May associate with membranes.</text>
</comment>
<dbReference type="Gene3D" id="3.40.50.11060">
    <property type="entry name" value="GTPase HflX, N-terminal domain"/>
    <property type="match status" value="1"/>
</dbReference>
<sequence>MAELKSTQPRNRRERAILVGVLLPDGQYNPDDPLDEIRGLAETAGLVVLAGLLQNRREVDPATYIGSGKVAELKELVEAHEADLVLFDNDLGPAQTRNLEQQLKVKVIDRTEVILDIFATRARTYEARLQVELAQLEYAMPRLKRMWTHLSRYKGGVGVRGPGEKQLEEDRRLVAKRIQDLKAKLAVVQARKEREVAARTEVPTVSLVGYTNAGKSTLMNALTGAGVYTADQLFATLDTRTRQWHFKGGGHVLLSDTVGFIRNLPHSLVASFKATLEEARQADVLLHVVDASSHEAERQIEAVEAVLHELALSDVPTLLVLNKCDRVRDQDSLAILRARHPEVVEISAATGTGLAELEAAVRAKLNETALDVEIHTHAGDGKVLAYLAQHAHIHSQDYSNTDDLHVRLLCRLPRKCLGFLSEQGVNLHITTLVDQTPMREDQKEMISKRRDLSNSNPLGLSLTWTATA</sequence>
<dbReference type="InterPro" id="IPR005225">
    <property type="entry name" value="Small_GTP-bd"/>
</dbReference>
<dbReference type="PIRSF" id="PIRSF006809">
    <property type="entry name" value="GTP-binding_hflX_prd"/>
    <property type="match status" value="1"/>
</dbReference>
<evidence type="ECO:0000313" key="10">
    <source>
        <dbReference type="EMBL" id="ADV60633.1"/>
    </source>
</evidence>
<dbReference type="GO" id="GO:0005737">
    <property type="term" value="C:cytoplasm"/>
    <property type="evidence" value="ECO:0007669"/>
    <property type="project" value="UniProtKB-SubCell"/>
</dbReference>
<dbReference type="InterPro" id="IPR032305">
    <property type="entry name" value="GTP-bd_M"/>
</dbReference>
<dbReference type="FunFam" id="3.40.50.300:FF:000173">
    <property type="entry name" value="GTPase HflX"/>
    <property type="match status" value="1"/>
</dbReference>
<dbReference type="GO" id="GO:0046872">
    <property type="term" value="F:metal ion binding"/>
    <property type="evidence" value="ECO:0007669"/>
    <property type="project" value="UniProtKB-KW"/>
</dbReference>
<evidence type="ECO:0000256" key="7">
    <source>
        <dbReference type="PIRSR" id="PIRSR006809-1"/>
    </source>
</evidence>
<evidence type="ECO:0000256" key="4">
    <source>
        <dbReference type="ARBA" id="ARBA00022842"/>
    </source>
</evidence>
<keyword evidence="10" id="KW-0378">Hydrolase</keyword>
<dbReference type="HOGENOM" id="CLU_019597_1_0_0"/>
<comment type="function">
    <text evidence="6">GTPase that associates with the 50S ribosomal subunit and may have a role during protein synthesis or ribosome biogenesis.</text>
</comment>
<dbReference type="GO" id="GO:0043022">
    <property type="term" value="F:ribosome binding"/>
    <property type="evidence" value="ECO:0007669"/>
    <property type="project" value="TreeGrafter"/>
</dbReference>
<evidence type="ECO:0000256" key="2">
    <source>
        <dbReference type="ARBA" id="ARBA00022723"/>
    </source>
</evidence>
<dbReference type="InterPro" id="IPR006073">
    <property type="entry name" value="GTP-bd"/>
</dbReference>
<dbReference type="NCBIfam" id="TIGR00231">
    <property type="entry name" value="small_GTP"/>
    <property type="match status" value="1"/>
</dbReference>
<feature type="binding site" evidence="7">
    <location>
        <begin position="256"/>
        <end position="259"/>
    </location>
    <ligand>
        <name>GTP</name>
        <dbReference type="ChEBI" id="CHEBI:37565"/>
    </ligand>
</feature>
<dbReference type="GO" id="GO:0003924">
    <property type="term" value="F:GTPase activity"/>
    <property type="evidence" value="ECO:0007669"/>
    <property type="project" value="UniProtKB-UniRule"/>
</dbReference>
<dbReference type="Pfam" id="PF13167">
    <property type="entry name" value="GTP-bdg_N"/>
    <property type="match status" value="1"/>
</dbReference>
<evidence type="ECO:0000256" key="8">
    <source>
        <dbReference type="PIRSR" id="PIRSR006809-2"/>
    </source>
</evidence>
<keyword evidence="11" id="KW-1185">Reference proteome</keyword>
<dbReference type="FunFam" id="3.40.50.11060:FF:000001">
    <property type="entry name" value="GTPase HflX"/>
    <property type="match status" value="1"/>
</dbReference>
<feature type="binding site" evidence="7">
    <location>
        <begin position="209"/>
        <end position="216"/>
    </location>
    <ligand>
        <name>GTP</name>
        <dbReference type="ChEBI" id="CHEBI:37565"/>
    </ligand>
</feature>
<reference evidence="10 11" key="2">
    <citation type="journal article" date="2011" name="Stand. Genomic Sci.">
        <title>Complete genome sequence of Isosphaera pallida type strain (IS1B).</title>
        <authorList>
            <consortium name="US DOE Joint Genome Institute (JGI-PGF)"/>
            <person name="Goker M."/>
            <person name="Cleland D."/>
            <person name="Saunders E."/>
            <person name="Lapidus A."/>
            <person name="Nolan M."/>
            <person name="Lucas S."/>
            <person name="Hammon N."/>
            <person name="Deshpande S."/>
            <person name="Cheng J.F."/>
            <person name="Tapia R."/>
            <person name="Han C."/>
            <person name="Goodwin L."/>
            <person name="Pitluck S."/>
            <person name="Liolios K."/>
            <person name="Pagani I."/>
            <person name="Ivanova N."/>
            <person name="Mavromatis K."/>
            <person name="Pati A."/>
            <person name="Chen A."/>
            <person name="Palaniappan K."/>
            <person name="Land M."/>
            <person name="Hauser L."/>
            <person name="Chang Y.J."/>
            <person name="Jeffries C.D."/>
            <person name="Detter J.C."/>
            <person name="Beck B."/>
            <person name="Woyke T."/>
            <person name="Bristow J."/>
            <person name="Eisen J.A."/>
            <person name="Markowitz V."/>
            <person name="Hugenholtz P."/>
            <person name="Kyrpides N.C."/>
            <person name="Klenk H.P."/>
        </authorList>
    </citation>
    <scope>NUCLEOTIDE SEQUENCE [LARGE SCALE GENOMIC DNA]</scope>
    <source>
        <strain evidence="11">ATCC 43644 / DSM 9630 / IS1B</strain>
    </source>
</reference>
<dbReference type="EMBL" id="CP002353">
    <property type="protein sequence ID" value="ADV60633.1"/>
    <property type="molecule type" value="Genomic_DNA"/>
</dbReference>
<comment type="cofactor">
    <cofactor evidence="8">
        <name>Mg(2+)</name>
        <dbReference type="ChEBI" id="CHEBI:18420"/>
    </cofactor>
</comment>
<protein>
    <recommendedName>
        <fullName evidence="6">GTPase HflX</fullName>
    </recommendedName>
    <alternativeName>
        <fullName evidence="6">GTP-binding protein HflX</fullName>
    </alternativeName>
</protein>
<dbReference type="InterPro" id="IPR042108">
    <property type="entry name" value="GTPase_HflX_N_sf"/>
</dbReference>
<keyword evidence="1 6" id="KW-0963">Cytoplasm</keyword>
<evidence type="ECO:0000313" key="11">
    <source>
        <dbReference type="Proteomes" id="UP000008631"/>
    </source>
</evidence>
<dbReference type="InterPro" id="IPR025121">
    <property type="entry name" value="GTPase_HflX_N"/>
</dbReference>
<keyword evidence="2 8" id="KW-0479">Metal-binding</keyword>
<feature type="domain" description="Hflx-type G" evidence="9">
    <location>
        <begin position="203"/>
        <end position="369"/>
    </location>
</feature>
<accession>E8R4P2</accession>
<keyword evidence="5 6" id="KW-0342">GTP-binding</keyword>
<dbReference type="InParanoid" id="E8R4P2"/>
<dbReference type="STRING" id="575540.Isop_0036"/>
<reference key="1">
    <citation type="submission" date="2010-11" db="EMBL/GenBank/DDBJ databases">
        <title>The complete sequence of chromosome of Isophaera pallida ATCC 43644.</title>
        <authorList>
            <consortium name="US DOE Joint Genome Institute (JGI-PGF)"/>
            <person name="Lucas S."/>
            <person name="Copeland A."/>
            <person name="Lapidus A."/>
            <person name="Bruce D."/>
            <person name="Goodwin L."/>
            <person name="Pitluck S."/>
            <person name="Kyrpides N."/>
            <person name="Mavromatis K."/>
            <person name="Pagani I."/>
            <person name="Ivanova N."/>
            <person name="Saunders E."/>
            <person name="Brettin T."/>
            <person name="Detter J.C."/>
            <person name="Han C."/>
            <person name="Tapia R."/>
            <person name="Land M."/>
            <person name="Hauser L."/>
            <person name="Markowitz V."/>
            <person name="Cheng J.-F."/>
            <person name="Hugenholtz P."/>
            <person name="Woyke T."/>
            <person name="Wu D."/>
            <person name="Eisen J.A."/>
        </authorList>
    </citation>
    <scope>NUCLEOTIDE SEQUENCE</scope>
    <source>
        <strain>ATCC 43644</strain>
    </source>
</reference>
<dbReference type="CDD" id="cd01878">
    <property type="entry name" value="HflX"/>
    <property type="match status" value="1"/>
</dbReference>
<dbReference type="PANTHER" id="PTHR10229">
    <property type="entry name" value="GTP-BINDING PROTEIN HFLX"/>
    <property type="match status" value="1"/>
</dbReference>
<dbReference type="Proteomes" id="UP000008631">
    <property type="component" value="Chromosome"/>
</dbReference>